<evidence type="ECO:0000259" key="16">
    <source>
        <dbReference type="Pfam" id="PF02737"/>
    </source>
</evidence>
<dbReference type="Pfam" id="PF02737">
    <property type="entry name" value="3HCDH_N"/>
    <property type="match status" value="1"/>
</dbReference>
<evidence type="ECO:0000256" key="7">
    <source>
        <dbReference type="ARBA" id="ARBA00023002"/>
    </source>
</evidence>
<comment type="similarity">
    <text evidence="2">In the central section; belongs to the 3-hydroxyacyl-CoA dehydrogenase family.</text>
</comment>
<organism evidence="17 18">
    <name type="scientific">Vibrio porteresiae DSM 19223</name>
    <dbReference type="NCBI Taxonomy" id="1123496"/>
    <lineage>
        <taxon>Bacteria</taxon>
        <taxon>Pseudomonadati</taxon>
        <taxon>Pseudomonadota</taxon>
        <taxon>Gammaproteobacteria</taxon>
        <taxon>Vibrionales</taxon>
        <taxon>Vibrionaceae</taxon>
        <taxon>Vibrio</taxon>
    </lineage>
</organism>
<dbReference type="RefSeq" id="WP_261894152.1">
    <property type="nucleotide sequence ID" value="NZ_AP024895.1"/>
</dbReference>
<dbReference type="InterPro" id="IPR008927">
    <property type="entry name" value="6-PGluconate_DH-like_C_sf"/>
</dbReference>
<keyword evidence="9" id="KW-0443">Lipid metabolism</keyword>
<dbReference type="InterPro" id="IPR012799">
    <property type="entry name" value="FadB"/>
</dbReference>
<evidence type="ECO:0000256" key="14">
    <source>
        <dbReference type="RuleBase" id="RU003707"/>
    </source>
</evidence>
<evidence type="ECO:0000256" key="8">
    <source>
        <dbReference type="ARBA" id="ARBA00023027"/>
    </source>
</evidence>
<dbReference type="InterPro" id="IPR006180">
    <property type="entry name" value="3-OHacyl-CoA_DH_CS"/>
</dbReference>
<evidence type="ECO:0000256" key="12">
    <source>
        <dbReference type="ARBA" id="ARBA00023268"/>
    </source>
</evidence>
<dbReference type="PROSITE" id="PS00067">
    <property type="entry name" value="3HCDH"/>
    <property type="match status" value="1"/>
</dbReference>
<dbReference type="PANTHER" id="PTHR43612:SF3">
    <property type="entry name" value="TRIFUNCTIONAL ENZYME SUBUNIT ALPHA, MITOCHONDRIAL"/>
    <property type="match status" value="1"/>
</dbReference>
<evidence type="ECO:0000313" key="17">
    <source>
        <dbReference type="EMBL" id="WPC74109.1"/>
    </source>
</evidence>
<dbReference type="InterPro" id="IPR036291">
    <property type="entry name" value="NAD(P)-bd_dom_sf"/>
</dbReference>
<dbReference type="EC" id="4.2.1.17" evidence="4"/>
<dbReference type="Proteomes" id="UP001304071">
    <property type="component" value="Chromosome 1"/>
</dbReference>
<keyword evidence="8" id="KW-0520">NAD</keyword>
<feature type="domain" description="3-hydroxyacyl-CoA dehydrogenase C-terminal" evidence="15">
    <location>
        <begin position="629"/>
        <end position="711"/>
    </location>
</feature>
<comment type="catalytic activity">
    <reaction evidence="13">
        <text>a (3S)-3-hydroxyacyl-CoA + NAD(+) = a 3-oxoacyl-CoA + NADH + H(+)</text>
        <dbReference type="Rhea" id="RHEA:22432"/>
        <dbReference type="ChEBI" id="CHEBI:15378"/>
        <dbReference type="ChEBI" id="CHEBI:57318"/>
        <dbReference type="ChEBI" id="CHEBI:57540"/>
        <dbReference type="ChEBI" id="CHEBI:57945"/>
        <dbReference type="ChEBI" id="CHEBI:90726"/>
        <dbReference type="EC" id="1.1.1.35"/>
    </reaction>
</comment>
<evidence type="ECO:0000259" key="15">
    <source>
        <dbReference type="Pfam" id="PF00725"/>
    </source>
</evidence>
<dbReference type="Pfam" id="PF00378">
    <property type="entry name" value="ECH_1"/>
    <property type="match status" value="1"/>
</dbReference>
<gene>
    <name evidence="17" type="primary">fadB</name>
    <name evidence="17" type="ORF">R8Z52_02230</name>
</gene>
<feature type="domain" description="3-hydroxyacyl-CoA dehydrogenase C-terminal" evidence="15">
    <location>
        <begin position="497"/>
        <end position="593"/>
    </location>
</feature>
<dbReference type="Pfam" id="PF00725">
    <property type="entry name" value="3HCDH"/>
    <property type="match status" value="2"/>
</dbReference>
<dbReference type="CDD" id="cd06558">
    <property type="entry name" value="crotonase-like"/>
    <property type="match status" value="1"/>
</dbReference>
<dbReference type="EMBL" id="CP138203">
    <property type="protein sequence ID" value="WPC74109.1"/>
    <property type="molecule type" value="Genomic_DNA"/>
</dbReference>
<dbReference type="InterPro" id="IPR050136">
    <property type="entry name" value="FA_oxidation_alpha_subunit"/>
</dbReference>
<evidence type="ECO:0000256" key="5">
    <source>
        <dbReference type="ARBA" id="ARBA00022832"/>
    </source>
</evidence>
<comment type="pathway">
    <text evidence="1">Lipid metabolism; fatty acid beta-oxidation.</text>
</comment>
<keyword evidence="6" id="KW-0442">Lipid degradation</keyword>
<dbReference type="PANTHER" id="PTHR43612">
    <property type="entry name" value="TRIFUNCTIONAL ENZYME SUBUNIT ALPHA"/>
    <property type="match status" value="1"/>
</dbReference>
<evidence type="ECO:0000256" key="10">
    <source>
        <dbReference type="ARBA" id="ARBA00023235"/>
    </source>
</evidence>
<dbReference type="InterPro" id="IPR018376">
    <property type="entry name" value="Enoyl-CoA_hyd/isom_CS"/>
</dbReference>
<dbReference type="Gene3D" id="3.40.50.720">
    <property type="entry name" value="NAD(P)-binding Rossmann-like Domain"/>
    <property type="match status" value="1"/>
</dbReference>
<dbReference type="SUPFAM" id="SSF51735">
    <property type="entry name" value="NAD(P)-binding Rossmann-fold domains"/>
    <property type="match status" value="1"/>
</dbReference>
<keyword evidence="5" id="KW-0276">Fatty acid metabolism</keyword>
<keyword evidence="11" id="KW-0456">Lyase</keyword>
<dbReference type="Gene3D" id="3.90.226.10">
    <property type="entry name" value="2-enoyl-CoA Hydratase, Chain A, domain 1"/>
    <property type="match status" value="1"/>
</dbReference>
<dbReference type="PROSITE" id="PS00166">
    <property type="entry name" value="ENOYL_COA_HYDRATASE"/>
    <property type="match status" value="1"/>
</dbReference>
<dbReference type="SUPFAM" id="SSF48179">
    <property type="entry name" value="6-phosphogluconate dehydrogenase C-terminal domain-like"/>
    <property type="match status" value="2"/>
</dbReference>
<evidence type="ECO:0000256" key="1">
    <source>
        <dbReference type="ARBA" id="ARBA00005005"/>
    </source>
</evidence>
<evidence type="ECO:0000313" key="18">
    <source>
        <dbReference type="Proteomes" id="UP001304071"/>
    </source>
</evidence>
<reference evidence="17 18" key="1">
    <citation type="submission" date="2023-11" db="EMBL/GenBank/DDBJ databases">
        <title>Plant-associative lifestyle of Vibrio porteresiae and its evolutionary dynamics.</title>
        <authorList>
            <person name="Rameshkumar N."/>
            <person name="Kirti K."/>
        </authorList>
    </citation>
    <scope>NUCLEOTIDE SEQUENCE [LARGE SCALE GENOMIC DNA]</scope>
    <source>
        <strain evidence="17 18">MSSRF30</strain>
    </source>
</reference>
<evidence type="ECO:0000256" key="9">
    <source>
        <dbReference type="ARBA" id="ARBA00023098"/>
    </source>
</evidence>
<keyword evidence="18" id="KW-1185">Reference proteome</keyword>
<comment type="similarity">
    <text evidence="14">Belongs to the enoyl-CoA hydratase/isomerase family.</text>
</comment>
<evidence type="ECO:0000256" key="3">
    <source>
        <dbReference type="ARBA" id="ARBA00008750"/>
    </source>
</evidence>
<sequence>MIYQSSTLFLQERAHRIVELCFSTAGSVNKLDLETLQHLDQALDTLYQYEDLAGLILTTDKASFIVGADITQFLTLFTRPKEELTQWITFANNLFNRLEDLSVPTVSALTGHVLGGGCECVLATDFRIASTTTSIGLPETKLGIIPGFGGTVRLPRLIGADSAMEAITKGKTYTAEQALKIGLIDAIVEQDVLLNSALDTLQSAIQGKLDWKTRRSNKTQPLTLPQIEQQLCFQVAQSIVKNLSGKHYPAPLAAVNTISEAAMMDRKKALDVERKHFIELAQSQQAHALIGLFLNDQQLKSSAKHVGQPSIDSLSSLGVIGAGIMGGGIAYQAAAKNIHVVVKDIQQSALDLGLSEAANLLNKQLEKGKIDPQEQARVLNRIRPTLHYAELESIPMVIEAVVENPKVKGSVLTEIEQVVSENTIIASNTSTIPINLLAQSLTKPERFCGMHFFNPVHRMPLVEIIRGEQTSEETIAQVVSLSLKMGKSPVVVNDCPGFFVNRVLFPYLTAFRLLVQDGADFTRIDQVMEQQFGWPMGPAYLLDIVGLDTVHHAQQVMDSSYPERATSVTNDIVNELYNAGKFGQKSHSGFYDYAEQNKKQRVVSKQTLTLLERMNLPSTLDSTDEALMDRMMIPMINEVLLCLEQGIIASAAEADMALVYGLGFPAFRGGVCRYLDQMGMQTYFSKLERFQHLGPIYKAPPLLFEMINSNKTFYSRQYQSGLPDSPVDTHHKGAK</sequence>
<evidence type="ECO:0000256" key="13">
    <source>
        <dbReference type="ARBA" id="ARBA00049556"/>
    </source>
</evidence>
<dbReference type="InterPro" id="IPR006176">
    <property type="entry name" value="3-OHacyl-CoA_DH_NAD-bd"/>
</dbReference>
<dbReference type="NCBIfam" id="NF008727">
    <property type="entry name" value="PRK11730.1"/>
    <property type="match status" value="1"/>
</dbReference>
<evidence type="ECO:0000256" key="4">
    <source>
        <dbReference type="ARBA" id="ARBA00012076"/>
    </source>
</evidence>
<evidence type="ECO:0000256" key="2">
    <source>
        <dbReference type="ARBA" id="ARBA00007005"/>
    </source>
</evidence>
<dbReference type="InterPro" id="IPR006108">
    <property type="entry name" value="3HC_DH_C"/>
</dbReference>
<dbReference type="SUPFAM" id="SSF52096">
    <property type="entry name" value="ClpP/crotonase"/>
    <property type="match status" value="1"/>
</dbReference>
<feature type="domain" description="3-hydroxyacyl-CoA dehydrogenase NAD binding" evidence="16">
    <location>
        <begin position="317"/>
        <end position="495"/>
    </location>
</feature>
<evidence type="ECO:0000256" key="11">
    <source>
        <dbReference type="ARBA" id="ARBA00023239"/>
    </source>
</evidence>
<dbReference type="InterPro" id="IPR029045">
    <property type="entry name" value="ClpP/crotonase-like_dom_sf"/>
</dbReference>
<protein>
    <recommendedName>
        <fullName evidence="4">enoyl-CoA hydratase</fullName>
        <ecNumber evidence="4">4.2.1.17</ecNumber>
    </recommendedName>
</protein>
<keyword evidence="12" id="KW-0511">Multifunctional enzyme</keyword>
<dbReference type="Gene3D" id="1.10.1040.50">
    <property type="match status" value="1"/>
</dbReference>
<keyword evidence="7" id="KW-0560">Oxidoreductase</keyword>
<dbReference type="InterPro" id="IPR001753">
    <property type="entry name" value="Enoyl-CoA_hydra/iso"/>
</dbReference>
<comment type="similarity">
    <text evidence="3">In the N-terminal section; belongs to the enoyl-CoA hydratase/isomerase family.</text>
</comment>
<dbReference type="NCBIfam" id="TIGR02437">
    <property type="entry name" value="FadB"/>
    <property type="match status" value="1"/>
</dbReference>
<keyword evidence="10" id="KW-0413">Isomerase</keyword>
<proteinExistence type="inferred from homology"/>
<accession>A0ABZ0QCB8</accession>
<name>A0ABZ0QCB8_9VIBR</name>
<evidence type="ECO:0000256" key="6">
    <source>
        <dbReference type="ARBA" id="ARBA00022963"/>
    </source>
</evidence>